<dbReference type="RefSeq" id="WP_095606774.1">
    <property type="nucleotide sequence ID" value="NZ_NSKE01000007.1"/>
</dbReference>
<proteinExistence type="predicted"/>
<organism evidence="2 3">
    <name type="scientific">Fodinibius salipaludis</name>
    <dbReference type="NCBI Taxonomy" id="2032627"/>
    <lineage>
        <taxon>Bacteria</taxon>
        <taxon>Pseudomonadati</taxon>
        <taxon>Balneolota</taxon>
        <taxon>Balneolia</taxon>
        <taxon>Balneolales</taxon>
        <taxon>Balneolaceae</taxon>
        <taxon>Fodinibius</taxon>
    </lineage>
</organism>
<protein>
    <recommendedName>
        <fullName evidence="1">Dihydrodipicolinate reductase C-terminal domain-containing protein</fullName>
    </recommendedName>
</protein>
<keyword evidence="3" id="KW-1185">Reference proteome</keyword>
<comment type="caution">
    <text evidence="2">The sequence shown here is derived from an EMBL/GenBank/DDBJ whole genome shotgun (WGS) entry which is preliminary data.</text>
</comment>
<dbReference type="InterPro" id="IPR022663">
    <property type="entry name" value="DapB_C"/>
</dbReference>
<dbReference type="GO" id="GO:0009089">
    <property type="term" value="P:lysine biosynthetic process via diaminopimelate"/>
    <property type="evidence" value="ECO:0007669"/>
    <property type="project" value="InterPro"/>
</dbReference>
<dbReference type="EMBL" id="NSKE01000007">
    <property type="protein sequence ID" value="PAU93583.1"/>
    <property type="molecule type" value="Genomic_DNA"/>
</dbReference>
<name>A0A2A2G9Q1_9BACT</name>
<dbReference type="GO" id="GO:0019877">
    <property type="term" value="P:diaminopimelate biosynthetic process"/>
    <property type="evidence" value="ECO:0007669"/>
    <property type="project" value="TreeGrafter"/>
</dbReference>
<dbReference type="PANTHER" id="PTHR20836">
    <property type="entry name" value="DIHYDRODIPICOLINATE REDUCTASE"/>
    <property type="match status" value="1"/>
</dbReference>
<dbReference type="Pfam" id="PF05173">
    <property type="entry name" value="DapB_C"/>
    <property type="match status" value="1"/>
</dbReference>
<feature type="domain" description="Dihydrodipicolinate reductase C-terminal" evidence="1">
    <location>
        <begin position="109"/>
        <end position="213"/>
    </location>
</feature>
<evidence type="ECO:0000259" key="1">
    <source>
        <dbReference type="Pfam" id="PF05173"/>
    </source>
</evidence>
<dbReference type="PIRSF" id="PIRSF000161">
    <property type="entry name" value="DHPR"/>
    <property type="match status" value="1"/>
</dbReference>
<dbReference type="InterPro" id="IPR023940">
    <property type="entry name" value="DHDPR_bac"/>
</dbReference>
<dbReference type="SUPFAM" id="SSF55347">
    <property type="entry name" value="Glyceraldehyde-3-phosphate dehydrogenase-like, C-terminal domain"/>
    <property type="match status" value="1"/>
</dbReference>
<dbReference type="PANTHER" id="PTHR20836:SF0">
    <property type="entry name" value="4-HYDROXY-TETRAHYDRODIPICOLINATE REDUCTASE 1, CHLOROPLASTIC-RELATED"/>
    <property type="match status" value="1"/>
</dbReference>
<dbReference type="AlphaFoldDB" id="A0A2A2G9Q1"/>
<accession>A0A2A2G9Q1</accession>
<gene>
    <name evidence="2" type="ORF">CK503_10530</name>
</gene>
<dbReference type="Proteomes" id="UP000218831">
    <property type="component" value="Unassembled WGS sequence"/>
</dbReference>
<dbReference type="Gene3D" id="3.40.50.720">
    <property type="entry name" value="NAD(P)-binding Rossmann-like Domain"/>
    <property type="match status" value="2"/>
</dbReference>
<reference evidence="2 3" key="1">
    <citation type="submission" date="2017-08" db="EMBL/GenBank/DDBJ databases">
        <title>Aliifodinibius alkalisoli sp. nov., isolated from saline alkaline soil.</title>
        <authorList>
            <person name="Liu D."/>
            <person name="Zhang G."/>
        </authorList>
    </citation>
    <scope>NUCLEOTIDE SEQUENCE [LARGE SCALE GENOMIC DNA]</scope>
    <source>
        <strain evidence="2 3">WN023</strain>
    </source>
</reference>
<dbReference type="GO" id="GO:0008839">
    <property type="term" value="F:4-hydroxy-tetrahydrodipicolinate reductase"/>
    <property type="evidence" value="ECO:0007669"/>
    <property type="project" value="InterPro"/>
</dbReference>
<sequence length="223" mass="24719">MKFAVIGTGKTGGKVVEILKEGQIVGPFDSSNKPTVEKLKEADAAILFVPGGAVDELIAPLMESGIPAAWGTTGYDWPEDLDRQLKQKNLKWLQASNFSLGMNIVRRCLNIIGQSSSVLDDPEFHIHEIHHKHKQDAPSGTAISWEEWLGKEAEITSERKGDIKGIHQLEVKTDAESIHLKHQAHDRKIFAQGAIWAAEQLVHDNVESGFHDLSTIFDNVMQQ</sequence>
<dbReference type="InterPro" id="IPR036291">
    <property type="entry name" value="NAD(P)-bd_dom_sf"/>
</dbReference>
<dbReference type="Gene3D" id="3.30.360.10">
    <property type="entry name" value="Dihydrodipicolinate Reductase, domain 2"/>
    <property type="match status" value="2"/>
</dbReference>
<evidence type="ECO:0000313" key="2">
    <source>
        <dbReference type="EMBL" id="PAU93583.1"/>
    </source>
</evidence>
<dbReference type="SUPFAM" id="SSF51735">
    <property type="entry name" value="NAD(P)-binding Rossmann-fold domains"/>
    <property type="match status" value="1"/>
</dbReference>
<evidence type="ECO:0000313" key="3">
    <source>
        <dbReference type="Proteomes" id="UP000218831"/>
    </source>
</evidence>
<dbReference type="OrthoDB" id="9790352at2"/>